<dbReference type="EMBL" id="QKWJ01000103">
    <property type="protein sequence ID" value="RDK05302.1"/>
    <property type="molecule type" value="Genomic_DNA"/>
</dbReference>
<name>A0A370NI85_9BURK</name>
<protein>
    <recommendedName>
        <fullName evidence="3">Abasic site processing protein</fullName>
    </recommendedName>
</protein>
<reference evidence="2" key="1">
    <citation type="submission" date="2018-06" db="EMBL/GenBank/DDBJ databases">
        <authorList>
            <person name="Feng T."/>
            <person name="Jeon C.O."/>
        </authorList>
    </citation>
    <scope>NUCLEOTIDE SEQUENCE [LARGE SCALE GENOMIC DNA]</scope>
    <source>
        <strain evidence="2">S23</strain>
    </source>
</reference>
<dbReference type="RefSeq" id="WP_115216201.1">
    <property type="nucleotide sequence ID" value="NZ_QKWJ01000103.1"/>
</dbReference>
<sequence length="233" mass="25466">MCTNYDPVPRHLLQDVFGVDAPPTEWKPETLPGDAAPIVRADAKGRRECIIAGFGLMPRSRSGHGARSFETMNAPSEKVGERCSCSGPWYRGQLCLVPATAIYELNYDAGPQPSRYKIWLPDELAFGIAALWRASADGSHSFTMLTTKADHHPVMSRLHAPGKAKRGVVIVPRARWDAWLTCRDPDIARSFMTLYPADQMATEPAPVLPGLKGHSAVVEVPLPISLTPGPLFL</sequence>
<proteinExistence type="predicted"/>
<evidence type="ECO:0000313" key="1">
    <source>
        <dbReference type="EMBL" id="RDK05302.1"/>
    </source>
</evidence>
<gene>
    <name evidence="1" type="ORF">DN412_37685</name>
</gene>
<organism evidence="1 2">
    <name type="scientific">Cupriavidus lacunae</name>
    <dbReference type="NCBI Taxonomy" id="2666307"/>
    <lineage>
        <taxon>Bacteria</taxon>
        <taxon>Pseudomonadati</taxon>
        <taxon>Pseudomonadota</taxon>
        <taxon>Betaproteobacteria</taxon>
        <taxon>Burkholderiales</taxon>
        <taxon>Burkholderiaceae</taxon>
        <taxon>Cupriavidus</taxon>
    </lineage>
</organism>
<dbReference type="InterPro" id="IPR036590">
    <property type="entry name" value="SRAP-like"/>
</dbReference>
<dbReference type="SUPFAM" id="SSF143081">
    <property type="entry name" value="BB1717-like"/>
    <property type="match status" value="1"/>
</dbReference>
<accession>A0A370NI85</accession>
<dbReference type="GO" id="GO:0106300">
    <property type="term" value="P:protein-DNA covalent cross-linking repair"/>
    <property type="evidence" value="ECO:0007669"/>
    <property type="project" value="InterPro"/>
</dbReference>
<keyword evidence="2" id="KW-1185">Reference proteome</keyword>
<dbReference type="AlphaFoldDB" id="A0A370NI85"/>
<evidence type="ECO:0008006" key="3">
    <source>
        <dbReference type="Google" id="ProtNLM"/>
    </source>
</evidence>
<dbReference type="InterPro" id="IPR003738">
    <property type="entry name" value="SRAP"/>
</dbReference>
<evidence type="ECO:0000313" key="2">
    <source>
        <dbReference type="Proteomes" id="UP000255165"/>
    </source>
</evidence>
<comment type="caution">
    <text evidence="1">The sequence shown here is derived from an EMBL/GenBank/DDBJ whole genome shotgun (WGS) entry which is preliminary data.</text>
</comment>
<dbReference type="Pfam" id="PF02586">
    <property type="entry name" value="SRAP"/>
    <property type="match status" value="1"/>
</dbReference>
<dbReference type="Proteomes" id="UP000255165">
    <property type="component" value="Unassembled WGS sequence"/>
</dbReference>
<dbReference type="Gene3D" id="3.90.1680.10">
    <property type="entry name" value="SOS response associated peptidase-like"/>
    <property type="match status" value="1"/>
</dbReference>
<dbReference type="GO" id="GO:0003697">
    <property type="term" value="F:single-stranded DNA binding"/>
    <property type="evidence" value="ECO:0007669"/>
    <property type="project" value="InterPro"/>
</dbReference>